<dbReference type="EMBL" id="LYBW01000061">
    <property type="protein sequence ID" value="ODR89546.1"/>
    <property type="molecule type" value="Genomic_DNA"/>
</dbReference>
<evidence type="ECO:0000313" key="1">
    <source>
        <dbReference type="EMBL" id="ODR89546.1"/>
    </source>
</evidence>
<protein>
    <submittedName>
        <fullName evidence="1">Uncharacterized protein</fullName>
    </submittedName>
</protein>
<name>A0A1E3V9M9_9HYPH</name>
<accession>A0A1E3V9M9</accession>
<dbReference type="Proteomes" id="UP000094342">
    <property type="component" value="Unassembled WGS sequence"/>
</dbReference>
<keyword evidence="2" id="KW-1185">Reference proteome</keyword>
<proteinExistence type="predicted"/>
<reference evidence="2" key="1">
    <citation type="submission" date="2016-05" db="EMBL/GenBank/DDBJ databases">
        <authorList>
            <person name="Li Y."/>
        </authorList>
    </citation>
    <scope>NUCLEOTIDE SEQUENCE [LARGE SCALE GENOMIC DNA]</scope>
    <source>
        <strain evidence="2">YIC4027</strain>
    </source>
</reference>
<dbReference type="OrthoDB" id="8421578at2"/>
<dbReference type="RefSeq" id="WP_069460112.1">
    <property type="nucleotide sequence ID" value="NZ_CP034910.1"/>
</dbReference>
<dbReference type="AlphaFoldDB" id="A0A1E3V9M9"/>
<sequence>MHFLARRLEAFNRDELPDWRQSPSLLWRALLFAPRLIEYFLFYLLAFGALMAAIVFMVAAWIVGLDRKSN</sequence>
<evidence type="ECO:0000313" key="2">
    <source>
        <dbReference type="Proteomes" id="UP000094342"/>
    </source>
</evidence>
<organism evidence="1 2">
    <name type="scientific">Sinorhizobium alkalisoli</name>
    <dbReference type="NCBI Taxonomy" id="1752398"/>
    <lineage>
        <taxon>Bacteria</taxon>
        <taxon>Pseudomonadati</taxon>
        <taxon>Pseudomonadota</taxon>
        <taxon>Alphaproteobacteria</taxon>
        <taxon>Hyphomicrobiales</taxon>
        <taxon>Rhizobiaceae</taxon>
        <taxon>Sinorhizobium/Ensifer group</taxon>
        <taxon>Sinorhizobium</taxon>
    </lineage>
</organism>
<comment type="caution">
    <text evidence="1">The sequence shown here is derived from an EMBL/GenBank/DDBJ whole genome shotgun (WGS) entry which is preliminary data.</text>
</comment>
<gene>
    <name evidence="1" type="ORF">A8M32_19675</name>
</gene>